<gene>
    <name evidence="1" type="ORF">RXV79_16360</name>
</gene>
<proteinExistence type="predicted"/>
<evidence type="ECO:0000313" key="2">
    <source>
        <dbReference type="Proteomes" id="UP001303946"/>
    </source>
</evidence>
<protein>
    <submittedName>
        <fullName evidence="1">Uncharacterized protein</fullName>
    </submittedName>
</protein>
<reference evidence="1 2" key="1">
    <citation type="submission" date="2023-10" db="EMBL/GenBank/DDBJ databases">
        <title>Bacteria for the degradation of biodegradable plastic PBAT(Polybutylene adipate terephthalate).</title>
        <authorList>
            <person name="Weon H.-Y."/>
            <person name="Yeon J."/>
        </authorList>
    </citation>
    <scope>NUCLEOTIDE SEQUENCE [LARGE SCALE GENOMIC DNA]</scope>
    <source>
        <strain evidence="1 2">SBD 7-3</strain>
    </source>
</reference>
<evidence type="ECO:0000313" key="1">
    <source>
        <dbReference type="EMBL" id="WOB06496.1"/>
    </source>
</evidence>
<dbReference type="RefSeq" id="WP_316698962.1">
    <property type="nucleotide sequence ID" value="NZ_CP136336.1"/>
</dbReference>
<accession>A0ABZ0CNC5</accession>
<name>A0ABZ0CNC5_9BURK</name>
<dbReference type="Proteomes" id="UP001303946">
    <property type="component" value="Chromosome"/>
</dbReference>
<organism evidence="1 2">
    <name type="scientific">Piscinibacter gummiphilus</name>
    <dbReference type="NCBI Taxonomy" id="946333"/>
    <lineage>
        <taxon>Bacteria</taxon>
        <taxon>Pseudomonadati</taxon>
        <taxon>Pseudomonadota</taxon>
        <taxon>Betaproteobacteria</taxon>
        <taxon>Burkholderiales</taxon>
        <taxon>Sphaerotilaceae</taxon>
        <taxon>Piscinibacter</taxon>
    </lineage>
</organism>
<sequence>MKTTYLIVPALTDQAGQCRIVRTFTQLGACDPLTHYRRWPEDWGEVGLMNSSGKLICFDGPQSVCEEIESCQPLMAGLVFTYEVPPAPIDPYIVGVLKQLGFPQRAAGG</sequence>
<dbReference type="EMBL" id="CP136336">
    <property type="protein sequence ID" value="WOB06496.1"/>
    <property type="molecule type" value="Genomic_DNA"/>
</dbReference>
<keyword evidence="2" id="KW-1185">Reference proteome</keyword>